<reference evidence="10 11" key="1">
    <citation type="submission" date="2018-11" db="EMBL/GenBank/DDBJ databases">
        <title>Genome sequence of Apiotrichum porosum DSM 27194.</title>
        <authorList>
            <person name="Aliyu H."/>
            <person name="Gorte O."/>
            <person name="Ochsenreither K."/>
        </authorList>
    </citation>
    <scope>NUCLEOTIDE SEQUENCE [LARGE SCALE GENOMIC DNA]</scope>
    <source>
        <strain evidence="10 11">DSM 27194</strain>
    </source>
</reference>
<evidence type="ECO:0000256" key="1">
    <source>
        <dbReference type="ARBA" id="ARBA00004170"/>
    </source>
</evidence>
<dbReference type="GO" id="GO:0005737">
    <property type="term" value="C:cytoplasm"/>
    <property type="evidence" value="ECO:0007669"/>
    <property type="project" value="InterPro"/>
</dbReference>
<evidence type="ECO:0000256" key="7">
    <source>
        <dbReference type="SAM" id="MobiDB-lite"/>
    </source>
</evidence>
<dbReference type="Pfam" id="PF03114">
    <property type="entry name" value="BAR"/>
    <property type="match status" value="1"/>
</dbReference>
<feature type="region of interest" description="Disordered" evidence="7">
    <location>
        <begin position="484"/>
        <end position="621"/>
    </location>
</feature>
<gene>
    <name evidence="10" type="ORF">EHS24_003094</name>
</gene>
<evidence type="ECO:0000259" key="8">
    <source>
        <dbReference type="PROSITE" id="PS50002"/>
    </source>
</evidence>
<feature type="compositionally biased region" description="Low complexity" evidence="7">
    <location>
        <begin position="279"/>
        <end position="292"/>
    </location>
</feature>
<dbReference type="SUPFAM" id="SSF103657">
    <property type="entry name" value="BAR/IMD domain-like"/>
    <property type="match status" value="1"/>
</dbReference>
<feature type="coiled-coil region" evidence="6">
    <location>
        <begin position="158"/>
        <end position="192"/>
    </location>
</feature>
<keyword evidence="3 6" id="KW-0175">Coiled coil</keyword>
<dbReference type="Pfam" id="PF00018">
    <property type="entry name" value="SH3_1"/>
    <property type="match status" value="1"/>
</dbReference>
<feature type="compositionally biased region" description="Acidic residues" evidence="7">
    <location>
        <begin position="507"/>
        <end position="525"/>
    </location>
</feature>
<dbReference type="Proteomes" id="UP000279236">
    <property type="component" value="Unassembled WGS sequence"/>
</dbReference>
<evidence type="ECO:0000256" key="5">
    <source>
        <dbReference type="PROSITE-ProRule" id="PRU00192"/>
    </source>
</evidence>
<dbReference type="Gene3D" id="1.20.1270.60">
    <property type="entry name" value="Arfaptin homology (AH) domain/BAR domain"/>
    <property type="match status" value="1"/>
</dbReference>
<name>A0A427XFA7_9TREE</name>
<dbReference type="AlphaFoldDB" id="A0A427XFA7"/>
<dbReference type="Gene3D" id="2.30.30.40">
    <property type="entry name" value="SH3 Domains"/>
    <property type="match status" value="1"/>
</dbReference>
<comment type="subcellular location">
    <subcellularLocation>
        <location evidence="1">Membrane</location>
        <topology evidence="1">Peripheral membrane protein</topology>
    </subcellularLocation>
</comment>
<dbReference type="InterPro" id="IPR004148">
    <property type="entry name" value="BAR_dom"/>
</dbReference>
<evidence type="ECO:0000313" key="10">
    <source>
        <dbReference type="EMBL" id="RSH77538.1"/>
    </source>
</evidence>
<feature type="domain" description="BAR" evidence="9">
    <location>
        <begin position="17"/>
        <end position="245"/>
    </location>
</feature>
<organism evidence="10 11">
    <name type="scientific">Apiotrichum porosum</name>
    <dbReference type="NCBI Taxonomy" id="105984"/>
    <lineage>
        <taxon>Eukaryota</taxon>
        <taxon>Fungi</taxon>
        <taxon>Dikarya</taxon>
        <taxon>Basidiomycota</taxon>
        <taxon>Agaricomycotina</taxon>
        <taxon>Tremellomycetes</taxon>
        <taxon>Trichosporonales</taxon>
        <taxon>Trichosporonaceae</taxon>
        <taxon>Apiotrichum</taxon>
    </lineage>
</organism>
<accession>A0A427XFA7</accession>
<feature type="compositionally biased region" description="Basic and acidic residues" evidence="7">
    <location>
        <begin position="612"/>
        <end position="621"/>
    </location>
</feature>
<comment type="caution">
    <text evidence="10">The sequence shown here is derived from an EMBL/GenBank/DDBJ whole genome shotgun (WGS) entry which is preliminary data.</text>
</comment>
<evidence type="ECO:0000256" key="2">
    <source>
        <dbReference type="ARBA" id="ARBA00022443"/>
    </source>
</evidence>
<dbReference type="GeneID" id="39587637"/>
<evidence type="ECO:0000256" key="6">
    <source>
        <dbReference type="SAM" id="Coils"/>
    </source>
</evidence>
<dbReference type="SUPFAM" id="SSF50044">
    <property type="entry name" value="SH3-domain"/>
    <property type="match status" value="1"/>
</dbReference>
<evidence type="ECO:0000313" key="11">
    <source>
        <dbReference type="Proteomes" id="UP000279236"/>
    </source>
</evidence>
<dbReference type="SMART" id="SM00721">
    <property type="entry name" value="BAR"/>
    <property type="match status" value="1"/>
</dbReference>
<dbReference type="InterPro" id="IPR027267">
    <property type="entry name" value="AH/BAR_dom_sf"/>
</dbReference>
<dbReference type="InterPro" id="IPR036028">
    <property type="entry name" value="SH3-like_dom_sf"/>
</dbReference>
<evidence type="ECO:0000259" key="9">
    <source>
        <dbReference type="PROSITE" id="PS51021"/>
    </source>
</evidence>
<dbReference type="EMBL" id="RSCE01000015">
    <property type="protein sequence ID" value="RSH77538.1"/>
    <property type="molecule type" value="Genomic_DNA"/>
</dbReference>
<sequence>MQRKALKQLNKVTQWTNEKVFSGERTHYSEEFAEFEDEIEPIRKGIERLHATSVPFYEQVSKVKPTADPYPPSGTGAKDKINVGEALGLVMIDYGNDAGGNYGDGLIKYGRARCKVASVTEDFGERLHDFTESTDAALAAVNEYKLFRKKMDSRRLTLDSALTRLKSAKKDNPALEQEVEIAQQRFEEAEDETKLRMLNIKHQEAEQFAALQDIIDAEFEYYTRCRDLLENLRDTFPSEHKPQSRPRAKSSVSSRSVGGRTPTRPAPHVMTDSDDDGPVTRPRSASRTSPTRNGTRNRSDSSAGRPRADSAVNRTRADSVTNRARSDSNASASKGKTRSIMGSIGKLGSSASKMAFGKKDGNVNLASDDEEPKPYDPPIVRPGIGNRARSHSVVSVVTGLAPSENETTPRRRALTSPSSPVGTFVKALYEFEGLESDELPLRRGQIIEVTKEVSADWLLGVCEGMSGIFPRAYTEEYIPTPHASAPLTARRLPPVMGRSTSRTETLTTDDETDNESNTGDADDDNTPIAAAAQPVPTSGNRSRAGSLRKPAPPPPPSRRTSSNNNIAALAKSPPFGRSRSSTVSRSTPLSTSEEERSTYNEPFKVKVTSPFDHSDDEFHQH</sequence>
<proteinExistence type="predicted"/>
<dbReference type="CDD" id="cd00174">
    <property type="entry name" value="SH3"/>
    <property type="match status" value="1"/>
</dbReference>
<dbReference type="STRING" id="105984.A0A427XFA7"/>
<dbReference type="RefSeq" id="XP_028472685.1">
    <property type="nucleotide sequence ID" value="XM_028618797.1"/>
</dbReference>
<feature type="compositionally biased region" description="Low complexity" evidence="7">
    <location>
        <begin position="250"/>
        <end position="260"/>
    </location>
</feature>
<feature type="region of interest" description="Disordered" evidence="7">
    <location>
        <begin position="236"/>
        <end position="344"/>
    </location>
</feature>
<dbReference type="PROSITE" id="PS50002">
    <property type="entry name" value="SH3"/>
    <property type="match status" value="1"/>
</dbReference>
<dbReference type="InterPro" id="IPR001452">
    <property type="entry name" value="SH3_domain"/>
</dbReference>
<dbReference type="PANTHER" id="PTHR14167">
    <property type="entry name" value="SH3 DOMAIN-CONTAINING"/>
    <property type="match status" value="1"/>
</dbReference>
<dbReference type="PROSITE" id="PS51021">
    <property type="entry name" value="BAR"/>
    <property type="match status" value="1"/>
</dbReference>
<dbReference type="InterPro" id="IPR050384">
    <property type="entry name" value="Endophilin_SH3RF"/>
</dbReference>
<feature type="compositionally biased region" description="Low complexity" evidence="7">
    <location>
        <begin position="577"/>
        <end position="591"/>
    </location>
</feature>
<evidence type="ECO:0008006" key="12">
    <source>
        <dbReference type="Google" id="ProtNLM"/>
    </source>
</evidence>
<keyword evidence="2 5" id="KW-0728">SH3 domain</keyword>
<keyword evidence="11" id="KW-1185">Reference proteome</keyword>
<keyword evidence="4" id="KW-0472">Membrane</keyword>
<evidence type="ECO:0000256" key="4">
    <source>
        <dbReference type="ARBA" id="ARBA00023136"/>
    </source>
</evidence>
<dbReference type="PANTHER" id="PTHR14167:SF81">
    <property type="entry name" value="ENDOPHILIN-A"/>
    <property type="match status" value="1"/>
</dbReference>
<evidence type="ECO:0000256" key="3">
    <source>
        <dbReference type="ARBA" id="ARBA00023054"/>
    </source>
</evidence>
<protein>
    <recommendedName>
        <fullName evidence="12">BAR domain-containing protein</fullName>
    </recommendedName>
</protein>
<feature type="compositionally biased region" description="Polar residues" evidence="7">
    <location>
        <begin position="293"/>
        <end position="302"/>
    </location>
</feature>
<feature type="region of interest" description="Disordered" evidence="7">
    <location>
        <begin position="400"/>
        <end position="419"/>
    </location>
</feature>
<feature type="domain" description="SH3" evidence="8">
    <location>
        <begin position="420"/>
        <end position="479"/>
    </location>
</feature>
<dbReference type="SMART" id="SM00326">
    <property type="entry name" value="SH3"/>
    <property type="match status" value="1"/>
</dbReference>
<dbReference type="OrthoDB" id="10263741at2759"/>